<feature type="compositionally biased region" description="Basic and acidic residues" evidence="1">
    <location>
        <begin position="48"/>
        <end position="57"/>
    </location>
</feature>
<dbReference type="Proteomes" id="UP000287033">
    <property type="component" value="Unassembled WGS sequence"/>
</dbReference>
<feature type="compositionally biased region" description="Basic residues" evidence="1">
    <location>
        <begin position="19"/>
        <end position="31"/>
    </location>
</feature>
<protein>
    <submittedName>
        <fullName evidence="2">Uncharacterized protein</fullName>
    </submittedName>
</protein>
<name>A0A401SLV8_CHIPU</name>
<feature type="region of interest" description="Disordered" evidence="1">
    <location>
        <begin position="142"/>
        <end position="203"/>
    </location>
</feature>
<feature type="region of interest" description="Disordered" evidence="1">
    <location>
        <begin position="85"/>
        <end position="112"/>
    </location>
</feature>
<accession>A0A401SLV8</accession>
<reference evidence="2 3" key="1">
    <citation type="journal article" date="2018" name="Nat. Ecol. Evol.">
        <title>Shark genomes provide insights into elasmobranch evolution and the origin of vertebrates.</title>
        <authorList>
            <person name="Hara Y"/>
            <person name="Yamaguchi K"/>
            <person name="Onimaru K"/>
            <person name="Kadota M"/>
            <person name="Koyanagi M"/>
            <person name="Keeley SD"/>
            <person name="Tatsumi K"/>
            <person name="Tanaka K"/>
            <person name="Motone F"/>
            <person name="Kageyama Y"/>
            <person name="Nozu R"/>
            <person name="Adachi N"/>
            <person name="Nishimura O"/>
            <person name="Nakagawa R"/>
            <person name="Tanegashima C"/>
            <person name="Kiyatake I"/>
            <person name="Matsumoto R"/>
            <person name="Murakumo K"/>
            <person name="Nishida K"/>
            <person name="Terakita A"/>
            <person name="Kuratani S"/>
            <person name="Sato K"/>
            <person name="Hyodo S Kuraku.S."/>
        </authorList>
    </citation>
    <scope>NUCLEOTIDE SEQUENCE [LARGE SCALE GENOMIC DNA]</scope>
</reference>
<proteinExistence type="predicted"/>
<feature type="compositionally biased region" description="Basic and acidic residues" evidence="1">
    <location>
        <begin position="86"/>
        <end position="102"/>
    </location>
</feature>
<comment type="caution">
    <text evidence="2">The sequence shown here is derived from an EMBL/GenBank/DDBJ whole genome shotgun (WGS) entry which is preliminary data.</text>
</comment>
<evidence type="ECO:0000256" key="1">
    <source>
        <dbReference type="SAM" id="MobiDB-lite"/>
    </source>
</evidence>
<evidence type="ECO:0000313" key="2">
    <source>
        <dbReference type="EMBL" id="GCC31361.1"/>
    </source>
</evidence>
<feature type="region of interest" description="Disordered" evidence="1">
    <location>
        <begin position="15"/>
        <end position="70"/>
    </location>
</feature>
<organism evidence="2 3">
    <name type="scientific">Chiloscyllium punctatum</name>
    <name type="common">Brownbanded bambooshark</name>
    <name type="synonym">Hemiscyllium punctatum</name>
    <dbReference type="NCBI Taxonomy" id="137246"/>
    <lineage>
        <taxon>Eukaryota</taxon>
        <taxon>Metazoa</taxon>
        <taxon>Chordata</taxon>
        <taxon>Craniata</taxon>
        <taxon>Vertebrata</taxon>
        <taxon>Chondrichthyes</taxon>
        <taxon>Elasmobranchii</taxon>
        <taxon>Galeomorphii</taxon>
        <taxon>Galeoidea</taxon>
        <taxon>Orectolobiformes</taxon>
        <taxon>Hemiscylliidae</taxon>
        <taxon>Chiloscyllium</taxon>
    </lineage>
</organism>
<sequence length="203" mass="22706">MGRLELQLSLRRAGGLHRTVPRRSQHRSGAKHRGEQIHIHRPGVGIKEPQKSAKSDPLEPPGVGEVDSKCGRMSSVPLVLELLELETERDTHREREREREETDPLSGPSATDCRLTVQKQNECFMELLGRVHVVRRAENLSSAACQSETEREREGGREDAPLQQEQICPMIKQEPEPGGSRKPSMWGVLKVDKRTEASAVSGN</sequence>
<feature type="compositionally biased region" description="Basic and acidic residues" evidence="1">
    <location>
        <begin position="148"/>
        <end position="160"/>
    </location>
</feature>
<evidence type="ECO:0000313" key="3">
    <source>
        <dbReference type="Proteomes" id="UP000287033"/>
    </source>
</evidence>
<gene>
    <name evidence="2" type="ORF">chiPu_0009818</name>
</gene>
<keyword evidence="3" id="KW-1185">Reference proteome</keyword>
<dbReference type="EMBL" id="BEZZ01000357">
    <property type="protein sequence ID" value="GCC31361.1"/>
    <property type="molecule type" value="Genomic_DNA"/>
</dbReference>
<dbReference type="AlphaFoldDB" id="A0A401SLV8"/>